<dbReference type="InterPro" id="IPR051909">
    <property type="entry name" value="MFP_Cation_Efflux"/>
</dbReference>
<organism evidence="6 7">
    <name type="scientific">Chishuiella changwenlii</name>
    <dbReference type="NCBI Taxonomy" id="1434701"/>
    <lineage>
        <taxon>Bacteria</taxon>
        <taxon>Pseudomonadati</taxon>
        <taxon>Bacteroidota</taxon>
        <taxon>Flavobacteriia</taxon>
        <taxon>Flavobacteriales</taxon>
        <taxon>Weeksellaceae</taxon>
        <taxon>Chishuiella</taxon>
    </lineage>
</organism>
<feature type="region of interest" description="Disordered" evidence="3">
    <location>
        <begin position="31"/>
        <end position="58"/>
    </location>
</feature>
<reference evidence="8" key="4">
    <citation type="journal article" date="2019" name="Int. J. Syst. Evol. Microbiol.">
        <title>The Global Catalogue of Microorganisms (GCM) 10K type strain sequencing project: providing services to taxonomists for standard genome sequencing and annotation.</title>
        <authorList>
            <consortium name="The Broad Institute Genomics Platform"/>
            <consortium name="The Broad Institute Genome Sequencing Center for Infectious Disease"/>
            <person name="Wu L."/>
            <person name="Ma J."/>
        </authorList>
    </citation>
    <scope>NUCLEOTIDE SEQUENCE [LARGE SCALE GENOMIC DNA]</scope>
    <source>
        <strain evidence="8">CGMCC 1.12707</strain>
    </source>
</reference>
<comment type="similarity">
    <text evidence="1">Belongs to the membrane fusion protein (MFP) (TC 8.A.1) family.</text>
</comment>
<keyword evidence="8" id="KW-1185">Reference proteome</keyword>
<proteinExistence type="inferred from homology"/>
<dbReference type="EMBL" id="BMFL01000003">
    <property type="protein sequence ID" value="GGE90742.1"/>
    <property type="molecule type" value="Genomic_DNA"/>
</dbReference>
<evidence type="ECO:0000313" key="7">
    <source>
        <dbReference type="Proteomes" id="UP000184120"/>
    </source>
</evidence>
<evidence type="ECO:0000256" key="1">
    <source>
        <dbReference type="ARBA" id="ARBA00009477"/>
    </source>
</evidence>
<evidence type="ECO:0000259" key="4">
    <source>
        <dbReference type="Pfam" id="PF25973"/>
    </source>
</evidence>
<evidence type="ECO:0000313" key="5">
    <source>
        <dbReference type="EMBL" id="GGE90742.1"/>
    </source>
</evidence>
<dbReference type="STRING" id="1434701.SAMN05443634_10991"/>
<evidence type="ECO:0000256" key="3">
    <source>
        <dbReference type="SAM" id="MobiDB-lite"/>
    </source>
</evidence>
<accession>A0A1M7ANA1</accession>
<dbReference type="RefSeq" id="WP_072933024.1">
    <property type="nucleotide sequence ID" value="NZ_BMFL01000003.1"/>
</dbReference>
<dbReference type="EMBL" id="FRBH01000009">
    <property type="protein sequence ID" value="SHL43879.1"/>
    <property type="molecule type" value="Genomic_DNA"/>
</dbReference>
<dbReference type="PANTHER" id="PTHR30097:SF4">
    <property type="entry name" value="SLR6042 PROTEIN"/>
    <property type="match status" value="1"/>
</dbReference>
<feature type="compositionally biased region" description="Basic and acidic residues" evidence="3">
    <location>
        <begin position="31"/>
        <end position="51"/>
    </location>
</feature>
<dbReference type="GO" id="GO:0016020">
    <property type="term" value="C:membrane"/>
    <property type="evidence" value="ECO:0007669"/>
    <property type="project" value="InterPro"/>
</dbReference>
<dbReference type="OrthoDB" id="9814657at2"/>
<evidence type="ECO:0000313" key="8">
    <source>
        <dbReference type="Proteomes" id="UP000650994"/>
    </source>
</evidence>
<dbReference type="Gene3D" id="2.40.50.100">
    <property type="match status" value="1"/>
</dbReference>
<dbReference type="NCBIfam" id="TIGR01730">
    <property type="entry name" value="RND_mfp"/>
    <property type="match status" value="1"/>
</dbReference>
<dbReference type="InterPro" id="IPR006143">
    <property type="entry name" value="RND_pump_MFP"/>
</dbReference>
<dbReference type="Proteomes" id="UP000650994">
    <property type="component" value="Unassembled WGS sequence"/>
</dbReference>
<dbReference type="InterPro" id="IPR058647">
    <property type="entry name" value="BSH_CzcB-like"/>
</dbReference>
<keyword evidence="2" id="KW-0813">Transport</keyword>
<dbReference type="AlphaFoldDB" id="A0A1M7ANA1"/>
<dbReference type="GO" id="GO:0015679">
    <property type="term" value="P:plasma membrane copper ion transport"/>
    <property type="evidence" value="ECO:0007669"/>
    <property type="project" value="TreeGrafter"/>
</dbReference>
<dbReference type="Gene3D" id="2.40.30.170">
    <property type="match status" value="1"/>
</dbReference>
<reference evidence="7" key="3">
    <citation type="submission" date="2016-11" db="EMBL/GenBank/DDBJ databases">
        <authorList>
            <person name="Varghese N."/>
            <person name="Submissions S."/>
        </authorList>
    </citation>
    <scope>NUCLEOTIDE SEQUENCE [LARGE SCALE GENOMIC DNA]</scope>
    <source>
        <strain evidence="7">DSM 27989</strain>
    </source>
</reference>
<evidence type="ECO:0000256" key="2">
    <source>
        <dbReference type="ARBA" id="ARBA00022448"/>
    </source>
</evidence>
<feature type="domain" description="CzcB-like barrel-sandwich hybrid" evidence="4">
    <location>
        <begin position="103"/>
        <end position="240"/>
    </location>
</feature>
<reference evidence="5" key="5">
    <citation type="submission" date="2024-05" db="EMBL/GenBank/DDBJ databases">
        <authorList>
            <person name="Sun Q."/>
            <person name="Zhou Y."/>
        </authorList>
    </citation>
    <scope>NUCLEOTIDE SEQUENCE</scope>
    <source>
        <strain evidence="5">CGMCC 1.12707</strain>
    </source>
</reference>
<gene>
    <name evidence="5" type="ORF">GCM10010984_05600</name>
    <name evidence="6" type="ORF">SAMN05443634_10991</name>
</gene>
<name>A0A1M7ANA1_9FLAO</name>
<dbReference type="GO" id="GO:0022857">
    <property type="term" value="F:transmembrane transporter activity"/>
    <property type="evidence" value="ECO:0007669"/>
    <property type="project" value="InterPro"/>
</dbReference>
<dbReference type="PROSITE" id="PS51257">
    <property type="entry name" value="PROKAR_LIPOPROTEIN"/>
    <property type="match status" value="1"/>
</dbReference>
<dbReference type="PANTHER" id="PTHR30097">
    <property type="entry name" value="CATION EFFLUX SYSTEM PROTEIN CUSB"/>
    <property type="match status" value="1"/>
</dbReference>
<dbReference type="GO" id="GO:0030313">
    <property type="term" value="C:cell envelope"/>
    <property type="evidence" value="ECO:0007669"/>
    <property type="project" value="TreeGrafter"/>
</dbReference>
<reference evidence="5" key="1">
    <citation type="journal article" date="2014" name="Int. J. Syst. Evol. Microbiol.">
        <title>Complete genome of a new Firmicutes species belonging to the dominant human colonic microbiota ('Ruminococcus bicirculans') reveals two chromosomes and a selective capacity to utilize plant glucans.</title>
        <authorList>
            <consortium name="NISC Comparative Sequencing Program"/>
            <person name="Wegmann U."/>
            <person name="Louis P."/>
            <person name="Goesmann A."/>
            <person name="Henrissat B."/>
            <person name="Duncan S.H."/>
            <person name="Flint H.J."/>
        </authorList>
    </citation>
    <scope>NUCLEOTIDE SEQUENCE</scope>
    <source>
        <strain evidence="5">CGMCC 1.12707</strain>
    </source>
</reference>
<dbReference type="Proteomes" id="UP000184120">
    <property type="component" value="Unassembled WGS sequence"/>
</dbReference>
<protein>
    <submittedName>
        <fullName evidence="5">Hemolysin D</fullName>
    </submittedName>
    <submittedName>
        <fullName evidence="6">RND family efflux transporter, MFP subunit</fullName>
    </submittedName>
</protein>
<dbReference type="SUPFAM" id="SSF111369">
    <property type="entry name" value="HlyD-like secretion proteins"/>
    <property type="match status" value="1"/>
</dbReference>
<sequence>MKLSYQTFKINFYLSLILIVLVSCNNENQTMKEEKETHSESEHSKSNKEEESSTVTTLTNEQIKEVGISFGKIEDRDLTATIKANGTLRVPNNSKANATSLYGGVIKTLRVQLGDYVKKGQVIATIENPQFIQLQDEYLMIDSRIKLAEQESQRQRILNEGGAGALKNLQSATTDLSTLRTRKASLHKQIQLMGINPNNVKTSNMRTGLAVLSPISGTVSNEFAKIGTYVDVSSPVLEIVNNSLLHLDLQIFEKDLPFIKVGQMVNFTITNNPNTIYSAKVFNIGSSFEDESKTIAIHCTVIGNKTGLIDGMNITGTISIDNVLTPTVTDQAIVEADGKYYIFIIKDKAKNEFEKVEITKNASNLGYTAITTTKNIPKNIEIVTKGAFFINAKLENKGGHEH</sequence>
<evidence type="ECO:0000313" key="6">
    <source>
        <dbReference type="EMBL" id="SHL43879.1"/>
    </source>
</evidence>
<dbReference type="GO" id="GO:0060003">
    <property type="term" value="P:copper ion export"/>
    <property type="evidence" value="ECO:0007669"/>
    <property type="project" value="TreeGrafter"/>
</dbReference>
<dbReference type="Pfam" id="PF25973">
    <property type="entry name" value="BSH_CzcB"/>
    <property type="match status" value="1"/>
</dbReference>
<reference evidence="6" key="2">
    <citation type="submission" date="2016-11" db="EMBL/GenBank/DDBJ databases">
        <authorList>
            <person name="Jaros S."/>
            <person name="Januszkiewicz K."/>
            <person name="Wedrychowicz H."/>
        </authorList>
    </citation>
    <scope>NUCLEOTIDE SEQUENCE [LARGE SCALE GENOMIC DNA]</scope>
    <source>
        <strain evidence="6">DSM 27989</strain>
    </source>
</reference>